<evidence type="ECO:0000313" key="1">
    <source>
        <dbReference type="EMBL" id="EKC62140.1"/>
    </source>
</evidence>
<organism evidence="1">
    <name type="scientific">human gut metagenome</name>
    <dbReference type="NCBI Taxonomy" id="408170"/>
    <lineage>
        <taxon>unclassified sequences</taxon>
        <taxon>metagenomes</taxon>
        <taxon>organismal metagenomes</taxon>
    </lineage>
</organism>
<proteinExistence type="predicted"/>
<gene>
    <name evidence="1" type="ORF">LEA_12000</name>
</gene>
<comment type="caution">
    <text evidence="1">The sequence shown here is derived from an EMBL/GenBank/DDBJ whole genome shotgun (WGS) entry which is preliminary data.</text>
</comment>
<sequence length="103" mass="11267">NKAESDIKAIKALGSAFEKVLTDKYCETVSLDTVMEYRDELERACEARNDVSAAAPVSVAATATDNTESGSADYTMLKVYASGDALFRLQDYMTMMGIKFEIC</sequence>
<dbReference type="EMBL" id="AJWY01008105">
    <property type="protein sequence ID" value="EKC62140.1"/>
    <property type="molecule type" value="Genomic_DNA"/>
</dbReference>
<name>K1T717_9ZZZZ</name>
<protein>
    <submittedName>
        <fullName evidence="1">Uncharacterized protein</fullName>
    </submittedName>
</protein>
<dbReference type="AlphaFoldDB" id="K1T717"/>
<reference evidence="1" key="1">
    <citation type="journal article" date="2013" name="Environ. Microbiol.">
        <title>Microbiota from the distal guts of lean and obese adolescents exhibit partial functional redundancy besides clear differences in community structure.</title>
        <authorList>
            <person name="Ferrer M."/>
            <person name="Ruiz A."/>
            <person name="Lanza F."/>
            <person name="Haange S.B."/>
            <person name="Oberbach A."/>
            <person name="Till H."/>
            <person name="Bargiela R."/>
            <person name="Campoy C."/>
            <person name="Segura M.T."/>
            <person name="Richter M."/>
            <person name="von Bergen M."/>
            <person name="Seifert J."/>
            <person name="Suarez A."/>
        </authorList>
    </citation>
    <scope>NUCLEOTIDE SEQUENCE</scope>
</reference>
<feature type="non-terminal residue" evidence="1">
    <location>
        <position position="1"/>
    </location>
</feature>
<accession>K1T717</accession>